<dbReference type="AlphaFoldDB" id="A0A8S4NA34"/>
<evidence type="ECO:0000256" key="10">
    <source>
        <dbReference type="SAM" id="MobiDB-lite"/>
    </source>
</evidence>
<feature type="domain" description="C2H2-type" evidence="11">
    <location>
        <begin position="113"/>
        <end position="140"/>
    </location>
</feature>
<dbReference type="Gene3D" id="3.30.160.60">
    <property type="entry name" value="Classic Zinc Finger"/>
    <property type="match status" value="2"/>
</dbReference>
<comment type="caution">
    <text evidence="12">The sequence shown here is derived from an EMBL/GenBank/DDBJ whole genome shotgun (WGS) entry which is preliminary data.</text>
</comment>
<dbReference type="PROSITE" id="PS50157">
    <property type="entry name" value="ZINC_FINGER_C2H2_2"/>
    <property type="match status" value="2"/>
</dbReference>
<dbReference type="InterPro" id="IPR013087">
    <property type="entry name" value="Znf_C2H2_type"/>
</dbReference>
<evidence type="ECO:0000256" key="9">
    <source>
        <dbReference type="PROSITE-ProRule" id="PRU00042"/>
    </source>
</evidence>
<accession>A0A8S4NA34</accession>
<dbReference type="GO" id="GO:0000981">
    <property type="term" value="F:DNA-binding transcription factor activity, RNA polymerase II-specific"/>
    <property type="evidence" value="ECO:0007669"/>
    <property type="project" value="TreeGrafter"/>
</dbReference>
<keyword evidence="3" id="KW-0677">Repeat</keyword>
<evidence type="ECO:0000256" key="7">
    <source>
        <dbReference type="ARBA" id="ARBA00023163"/>
    </source>
</evidence>
<evidence type="ECO:0000313" key="13">
    <source>
        <dbReference type="Proteomes" id="UP000749559"/>
    </source>
</evidence>
<dbReference type="SUPFAM" id="SSF57667">
    <property type="entry name" value="beta-beta-alpha zinc fingers"/>
    <property type="match status" value="1"/>
</dbReference>
<feature type="compositionally biased region" description="Polar residues" evidence="10">
    <location>
        <begin position="64"/>
        <end position="84"/>
    </location>
</feature>
<keyword evidence="7" id="KW-0804">Transcription</keyword>
<sequence length="146" mass="16377">EDSTAGASWMGDDTLDTSANNQADQSSGLASQQDTIQDTLQNLQSDQYVWNLTNTILPGAPKLQNANKMQNIQPKTSQPNKRNPQQCHLCLKVFPSLQNYRYHMNIHTGERPFVCSICNEGFKNPGNLRRHKLKHKNEGIDNGSKP</sequence>
<protein>
    <recommendedName>
        <fullName evidence="11">C2H2-type domain-containing protein</fullName>
    </recommendedName>
</protein>
<dbReference type="Pfam" id="PF00096">
    <property type="entry name" value="zf-C2H2"/>
    <property type="match status" value="2"/>
</dbReference>
<feature type="compositionally biased region" description="Polar residues" evidence="10">
    <location>
        <begin position="16"/>
        <end position="33"/>
    </location>
</feature>
<feature type="domain" description="C2H2-type" evidence="11">
    <location>
        <begin position="85"/>
        <end position="112"/>
    </location>
</feature>
<evidence type="ECO:0000256" key="6">
    <source>
        <dbReference type="ARBA" id="ARBA00023015"/>
    </source>
</evidence>
<feature type="non-terminal residue" evidence="12">
    <location>
        <position position="146"/>
    </location>
</feature>
<dbReference type="GO" id="GO:0000978">
    <property type="term" value="F:RNA polymerase II cis-regulatory region sequence-specific DNA binding"/>
    <property type="evidence" value="ECO:0007669"/>
    <property type="project" value="TreeGrafter"/>
</dbReference>
<organism evidence="12 13">
    <name type="scientific">Owenia fusiformis</name>
    <name type="common">Polychaete worm</name>
    <dbReference type="NCBI Taxonomy" id="6347"/>
    <lineage>
        <taxon>Eukaryota</taxon>
        <taxon>Metazoa</taxon>
        <taxon>Spiralia</taxon>
        <taxon>Lophotrochozoa</taxon>
        <taxon>Annelida</taxon>
        <taxon>Polychaeta</taxon>
        <taxon>Sedentaria</taxon>
        <taxon>Canalipalpata</taxon>
        <taxon>Sabellida</taxon>
        <taxon>Oweniida</taxon>
        <taxon>Oweniidae</taxon>
        <taxon>Owenia</taxon>
    </lineage>
</organism>
<keyword evidence="2" id="KW-0479">Metal-binding</keyword>
<comment type="subcellular location">
    <subcellularLocation>
        <location evidence="1">Nucleus</location>
    </subcellularLocation>
</comment>
<evidence type="ECO:0000259" key="11">
    <source>
        <dbReference type="PROSITE" id="PS50157"/>
    </source>
</evidence>
<dbReference type="GO" id="GO:0005634">
    <property type="term" value="C:nucleus"/>
    <property type="evidence" value="ECO:0007669"/>
    <property type="project" value="UniProtKB-SubCell"/>
</dbReference>
<keyword evidence="8" id="KW-0539">Nucleus</keyword>
<dbReference type="GO" id="GO:0008270">
    <property type="term" value="F:zinc ion binding"/>
    <property type="evidence" value="ECO:0007669"/>
    <property type="project" value="UniProtKB-KW"/>
</dbReference>
<evidence type="ECO:0000313" key="12">
    <source>
        <dbReference type="EMBL" id="CAH1777353.1"/>
    </source>
</evidence>
<keyword evidence="13" id="KW-1185">Reference proteome</keyword>
<dbReference type="PROSITE" id="PS00028">
    <property type="entry name" value="ZINC_FINGER_C2H2_1"/>
    <property type="match status" value="2"/>
</dbReference>
<dbReference type="OrthoDB" id="6077919at2759"/>
<evidence type="ECO:0000256" key="1">
    <source>
        <dbReference type="ARBA" id="ARBA00004123"/>
    </source>
</evidence>
<dbReference type="EMBL" id="CAIIXF020000002">
    <property type="protein sequence ID" value="CAH1777353.1"/>
    <property type="molecule type" value="Genomic_DNA"/>
</dbReference>
<evidence type="ECO:0000256" key="4">
    <source>
        <dbReference type="ARBA" id="ARBA00022771"/>
    </source>
</evidence>
<evidence type="ECO:0000256" key="5">
    <source>
        <dbReference type="ARBA" id="ARBA00022833"/>
    </source>
</evidence>
<keyword evidence="5" id="KW-0862">Zinc</keyword>
<keyword evidence="6" id="KW-0805">Transcription regulation</keyword>
<keyword evidence="4 9" id="KW-0863">Zinc-finger</keyword>
<feature type="region of interest" description="Disordered" evidence="10">
    <location>
        <begin position="59"/>
        <end position="84"/>
    </location>
</feature>
<dbReference type="FunFam" id="3.30.160.60:FF:001289">
    <property type="entry name" value="Zinc finger protein 574"/>
    <property type="match status" value="1"/>
</dbReference>
<gene>
    <name evidence="12" type="ORF">OFUS_LOCUS4408</name>
</gene>
<dbReference type="PANTHER" id="PTHR23235:SF120">
    <property type="entry name" value="KRUPPEL-LIKE FACTOR 15"/>
    <property type="match status" value="1"/>
</dbReference>
<dbReference type="SMART" id="SM00355">
    <property type="entry name" value="ZnF_C2H2"/>
    <property type="match status" value="2"/>
</dbReference>
<dbReference type="Proteomes" id="UP000749559">
    <property type="component" value="Unassembled WGS sequence"/>
</dbReference>
<dbReference type="PANTHER" id="PTHR23235">
    <property type="entry name" value="KRUEPPEL-LIKE TRANSCRIPTION FACTOR"/>
    <property type="match status" value="1"/>
</dbReference>
<feature type="region of interest" description="Disordered" evidence="10">
    <location>
        <begin position="1"/>
        <end position="33"/>
    </location>
</feature>
<evidence type="ECO:0000256" key="8">
    <source>
        <dbReference type="ARBA" id="ARBA00023242"/>
    </source>
</evidence>
<dbReference type="InterPro" id="IPR036236">
    <property type="entry name" value="Znf_C2H2_sf"/>
</dbReference>
<evidence type="ECO:0000256" key="3">
    <source>
        <dbReference type="ARBA" id="ARBA00022737"/>
    </source>
</evidence>
<evidence type="ECO:0000256" key="2">
    <source>
        <dbReference type="ARBA" id="ARBA00022723"/>
    </source>
</evidence>
<proteinExistence type="predicted"/>
<reference evidence="12" key="1">
    <citation type="submission" date="2022-03" db="EMBL/GenBank/DDBJ databases">
        <authorList>
            <person name="Martin C."/>
        </authorList>
    </citation>
    <scope>NUCLEOTIDE SEQUENCE</scope>
</reference>
<name>A0A8S4NA34_OWEFU</name>